<dbReference type="Proteomes" id="UP000799118">
    <property type="component" value="Unassembled WGS sequence"/>
</dbReference>
<organism evidence="1 2">
    <name type="scientific">Gymnopus androsaceus JB14</name>
    <dbReference type="NCBI Taxonomy" id="1447944"/>
    <lineage>
        <taxon>Eukaryota</taxon>
        <taxon>Fungi</taxon>
        <taxon>Dikarya</taxon>
        <taxon>Basidiomycota</taxon>
        <taxon>Agaricomycotina</taxon>
        <taxon>Agaricomycetes</taxon>
        <taxon>Agaricomycetidae</taxon>
        <taxon>Agaricales</taxon>
        <taxon>Marasmiineae</taxon>
        <taxon>Omphalotaceae</taxon>
        <taxon>Gymnopus</taxon>
    </lineage>
</organism>
<evidence type="ECO:0000313" key="2">
    <source>
        <dbReference type="Proteomes" id="UP000799118"/>
    </source>
</evidence>
<dbReference type="AlphaFoldDB" id="A0A6A4IDZ3"/>
<evidence type="ECO:0000313" key="1">
    <source>
        <dbReference type="EMBL" id="KAE9410472.1"/>
    </source>
</evidence>
<sequence>MSSPPPEHIWLFIESVPSDPEALYLEIPLNRIRANCSKPAKYLLFIAYAITALDGTITLAPQNQLIADDNQLEDQAIYIFNPGNEQTKKLPRTEWGGSQSKRDNQGYTQAIHTISFARGDQWLLQIIAERSGFEGDEGVNGMESIDDVRNGLCGDIEFHIAFDRNELGVIKTQSYSRHGRHSICSDAYFSCTHFLSP</sequence>
<dbReference type="OrthoDB" id="3267100at2759"/>
<accession>A0A6A4IDZ3</accession>
<name>A0A6A4IDZ3_9AGAR</name>
<protein>
    <recommendedName>
        <fullName evidence="3">HNH nuclease domain-containing protein</fullName>
    </recommendedName>
</protein>
<reference evidence="1" key="1">
    <citation type="journal article" date="2019" name="Environ. Microbiol.">
        <title>Fungal ecological strategies reflected in gene transcription - a case study of two litter decomposers.</title>
        <authorList>
            <person name="Barbi F."/>
            <person name="Kohler A."/>
            <person name="Barry K."/>
            <person name="Baskaran P."/>
            <person name="Daum C."/>
            <person name="Fauchery L."/>
            <person name="Ihrmark K."/>
            <person name="Kuo A."/>
            <person name="LaButti K."/>
            <person name="Lipzen A."/>
            <person name="Morin E."/>
            <person name="Grigoriev I.V."/>
            <person name="Henrissat B."/>
            <person name="Lindahl B."/>
            <person name="Martin F."/>
        </authorList>
    </citation>
    <scope>NUCLEOTIDE SEQUENCE</scope>
    <source>
        <strain evidence="1">JB14</strain>
    </source>
</reference>
<dbReference type="EMBL" id="ML769385">
    <property type="protein sequence ID" value="KAE9410472.1"/>
    <property type="molecule type" value="Genomic_DNA"/>
</dbReference>
<keyword evidence="2" id="KW-1185">Reference proteome</keyword>
<evidence type="ECO:0008006" key="3">
    <source>
        <dbReference type="Google" id="ProtNLM"/>
    </source>
</evidence>
<gene>
    <name evidence="1" type="ORF">BT96DRAFT_984004</name>
</gene>
<proteinExistence type="predicted"/>